<dbReference type="PROSITE" id="PS00107">
    <property type="entry name" value="PROTEIN_KINASE_ATP"/>
    <property type="match status" value="1"/>
</dbReference>
<evidence type="ECO:0000313" key="14">
    <source>
        <dbReference type="Proteomes" id="UP000281406"/>
    </source>
</evidence>
<accession>A0A3N0Z7P1</accession>
<evidence type="ECO:0000259" key="12">
    <source>
        <dbReference type="PROSITE" id="PS50011"/>
    </source>
</evidence>
<feature type="compositionally biased region" description="Pro residues" evidence="11">
    <location>
        <begin position="1252"/>
        <end position="1275"/>
    </location>
</feature>
<organism evidence="13 14">
    <name type="scientific">Anabarilius grahami</name>
    <name type="common">Kanglang fish</name>
    <name type="synonym">Barilius grahami</name>
    <dbReference type="NCBI Taxonomy" id="495550"/>
    <lineage>
        <taxon>Eukaryota</taxon>
        <taxon>Metazoa</taxon>
        <taxon>Chordata</taxon>
        <taxon>Craniata</taxon>
        <taxon>Vertebrata</taxon>
        <taxon>Euteleostomi</taxon>
        <taxon>Actinopterygii</taxon>
        <taxon>Neopterygii</taxon>
        <taxon>Teleostei</taxon>
        <taxon>Ostariophysi</taxon>
        <taxon>Cypriniformes</taxon>
        <taxon>Xenocyprididae</taxon>
        <taxon>Xenocypridinae</taxon>
        <taxon>Xenocypridinae incertae sedis</taxon>
        <taxon>Anabarilius</taxon>
    </lineage>
</organism>
<keyword evidence="14" id="KW-1185">Reference proteome</keyword>
<dbReference type="GO" id="GO:0043066">
    <property type="term" value="P:negative regulation of apoptotic process"/>
    <property type="evidence" value="ECO:0007669"/>
    <property type="project" value="TreeGrafter"/>
</dbReference>
<feature type="compositionally biased region" description="Basic and acidic residues" evidence="11">
    <location>
        <begin position="1089"/>
        <end position="1105"/>
    </location>
</feature>
<name>A0A3N0Z7P1_ANAGA</name>
<feature type="region of interest" description="Disordered" evidence="11">
    <location>
        <begin position="921"/>
        <end position="941"/>
    </location>
</feature>
<feature type="domain" description="Protein kinase" evidence="12">
    <location>
        <begin position="122"/>
        <end position="378"/>
    </location>
</feature>
<keyword evidence="3" id="KW-0723">Serine/threonine-protein kinase</keyword>
<evidence type="ECO:0000256" key="6">
    <source>
        <dbReference type="ARBA" id="ARBA00022777"/>
    </source>
</evidence>
<dbReference type="GO" id="GO:0007346">
    <property type="term" value="P:regulation of mitotic cell cycle"/>
    <property type="evidence" value="ECO:0007669"/>
    <property type="project" value="TreeGrafter"/>
</dbReference>
<evidence type="ECO:0000256" key="1">
    <source>
        <dbReference type="ARBA" id="ARBA00005505"/>
    </source>
</evidence>
<keyword evidence="4" id="KW-0808">Transferase</keyword>
<evidence type="ECO:0000256" key="8">
    <source>
        <dbReference type="ARBA" id="ARBA00047899"/>
    </source>
</evidence>
<dbReference type="InterPro" id="IPR000719">
    <property type="entry name" value="Prot_kinase_dom"/>
</dbReference>
<feature type="region of interest" description="Disordered" evidence="11">
    <location>
        <begin position="827"/>
        <end position="860"/>
    </location>
</feature>
<dbReference type="Gene3D" id="1.10.510.10">
    <property type="entry name" value="Transferase(Phosphotransferase) domain 1"/>
    <property type="match status" value="1"/>
</dbReference>
<evidence type="ECO:0000256" key="9">
    <source>
        <dbReference type="ARBA" id="ARBA00048679"/>
    </source>
</evidence>
<dbReference type="Proteomes" id="UP000281406">
    <property type="component" value="Unassembled WGS sequence"/>
</dbReference>
<dbReference type="EC" id="2.7.11.1" evidence="2"/>
<evidence type="ECO:0000256" key="4">
    <source>
        <dbReference type="ARBA" id="ARBA00022679"/>
    </source>
</evidence>
<reference evidence="13 14" key="1">
    <citation type="submission" date="2018-10" db="EMBL/GenBank/DDBJ databases">
        <title>Genome assembly for a Yunnan-Guizhou Plateau 3E fish, Anabarilius grahami (Regan), and its evolutionary and genetic applications.</title>
        <authorList>
            <person name="Jiang W."/>
        </authorList>
    </citation>
    <scope>NUCLEOTIDE SEQUENCE [LARGE SCALE GENOMIC DNA]</scope>
    <source>
        <strain evidence="13">AG-KIZ</strain>
        <tissue evidence="13">Muscle</tissue>
    </source>
</reference>
<evidence type="ECO:0000256" key="7">
    <source>
        <dbReference type="ARBA" id="ARBA00022840"/>
    </source>
</evidence>
<feature type="binding site" evidence="10">
    <location>
        <position position="151"/>
    </location>
    <ligand>
        <name>ATP</name>
        <dbReference type="ChEBI" id="CHEBI:30616"/>
    </ligand>
</feature>
<feature type="region of interest" description="Disordered" evidence="11">
    <location>
        <begin position="548"/>
        <end position="568"/>
    </location>
</feature>
<dbReference type="PANTHER" id="PTHR22984">
    <property type="entry name" value="SERINE/THREONINE-PROTEIN KINASE PIM"/>
    <property type="match status" value="1"/>
</dbReference>
<comment type="catalytic activity">
    <reaction evidence="9">
        <text>L-seryl-[protein] + ATP = O-phospho-L-seryl-[protein] + ADP + H(+)</text>
        <dbReference type="Rhea" id="RHEA:17989"/>
        <dbReference type="Rhea" id="RHEA-COMP:9863"/>
        <dbReference type="Rhea" id="RHEA-COMP:11604"/>
        <dbReference type="ChEBI" id="CHEBI:15378"/>
        <dbReference type="ChEBI" id="CHEBI:29999"/>
        <dbReference type="ChEBI" id="CHEBI:30616"/>
        <dbReference type="ChEBI" id="CHEBI:83421"/>
        <dbReference type="ChEBI" id="CHEBI:456216"/>
        <dbReference type="EC" id="2.7.11.1"/>
    </reaction>
</comment>
<comment type="caution">
    <text evidence="13">The sequence shown here is derived from an EMBL/GenBank/DDBJ whole genome shotgun (WGS) entry which is preliminary data.</text>
</comment>
<feature type="compositionally biased region" description="Polar residues" evidence="11">
    <location>
        <begin position="886"/>
        <end position="903"/>
    </location>
</feature>
<dbReference type="InterPro" id="IPR008271">
    <property type="entry name" value="Ser/Thr_kinase_AS"/>
</dbReference>
<dbReference type="GO" id="GO:0004674">
    <property type="term" value="F:protein serine/threonine kinase activity"/>
    <property type="evidence" value="ECO:0007669"/>
    <property type="project" value="UniProtKB-KW"/>
</dbReference>
<feature type="compositionally biased region" description="Basic and acidic residues" evidence="11">
    <location>
        <begin position="1223"/>
        <end position="1239"/>
    </location>
</feature>
<dbReference type="InterPro" id="IPR011009">
    <property type="entry name" value="Kinase-like_dom_sf"/>
</dbReference>
<feature type="compositionally biased region" description="Polar residues" evidence="11">
    <location>
        <begin position="1070"/>
        <end position="1088"/>
    </location>
</feature>
<dbReference type="FunFam" id="3.30.200.20:FF:000246">
    <property type="entry name" value="Pim proto-oncogene, serine/threonine kinase,-related 152"/>
    <property type="match status" value="1"/>
</dbReference>
<evidence type="ECO:0000256" key="5">
    <source>
        <dbReference type="ARBA" id="ARBA00022741"/>
    </source>
</evidence>
<feature type="region of interest" description="Disordered" evidence="11">
    <location>
        <begin position="1219"/>
        <end position="1277"/>
    </location>
</feature>
<feature type="compositionally biased region" description="Polar residues" evidence="11">
    <location>
        <begin position="1306"/>
        <end position="1325"/>
    </location>
</feature>
<evidence type="ECO:0000313" key="13">
    <source>
        <dbReference type="EMBL" id="ROL54455.1"/>
    </source>
</evidence>
<dbReference type="FunFam" id="1.10.510.10:FF:000392">
    <property type="entry name" value="Pim proto-oncogene, serine/threonine kinase,-related 152"/>
    <property type="match status" value="1"/>
</dbReference>
<dbReference type="SUPFAM" id="SSF56112">
    <property type="entry name" value="Protein kinase-like (PK-like)"/>
    <property type="match status" value="1"/>
</dbReference>
<feature type="compositionally biased region" description="Basic and acidic residues" evidence="11">
    <location>
        <begin position="557"/>
        <end position="568"/>
    </location>
</feature>
<feature type="region of interest" description="Disordered" evidence="11">
    <location>
        <begin position="1042"/>
        <end position="1112"/>
    </location>
</feature>
<evidence type="ECO:0000256" key="11">
    <source>
        <dbReference type="SAM" id="MobiDB-lite"/>
    </source>
</evidence>
<dbReference type="InterPro" id="IPR029337">
    <property type="entry name" value="INSYN2"/>
</dbReference>
<feature type="region of interest" description="Disordered" evidence="11">
    <location>
        <begin position="774"/>
        <end position="800"/>
    </location>
</feature>
<feature type="region of interest" description="Disordered" evidence="11">
    <location>
        <begin position="872"/>
        <end position="907"/>
    </location>
</feature>
<keyword evidence="5 10" id="KW-0547">Nucleotide-binding</keyword>
<feature type="compositionally biased region" description="Polar residues" evidence="11">
    <location>
        <begin position="693"/>
        <end position="715"/>
    </location>
</feature>
<dbReference type="PROSITE" id="PS50011">
    <property type="entry name" value="PROTEIN_KINASE_DOM"/>
    <property type="match status" value="1"/>
</dbReference>
<dbReference type="EMBL" id="RJVU01007007">
    <property type="protein sequence ID" value="ROL54455.1"/>
    <property type="molecule type" value="Genomic_DNA"/>
</dbReference>
<evidence type="ECO:0000256" key="2">
    <source>
        <dbReference type="ARBA" id="ARBA00012513"/>
    </source>
</evidence>
<sequence length="1600" mass="178571">MGQLNSRPNKASNECILEPCTLLSYTTNTAENQPQWVDETPVGSESDGGREEKWRTRFWKWPALNFPRSAKYDLVQAEKDYQSEAGLYRKLSNIAPTSEVRPAAEEQLKQGILDNDHICSRYKVGNKLGEGGFGSVYAGTRCNDGLEVAVKYSVKMPDMPYFKVPGHPKRLPLEIGLMLMANKGPSIPQIIQLLDWQDDADHCIMVMERPLPCMDMFSFMELQGGSLNEGTARHVMRQVIHAANVCSERGVFHRDIKPENLLVNQDTMEVKLIDFGCGALMKKSAFKVFNGTEGYCPPEVEYNGKYHAKPMTVWSLGVLLFIMVCGGYPTADDLFMIYANLWTSPGLSQECCDMICACLHPQPQKRLVLEKMHLHDWLKTDFRLLSCVVPQPGATQRGQLDIHNRTSRKRDARGNEQQDDLKCLHIQGWGLRECVCVFAGNVMAKQCTIVVKYIDFYSSLPGPVILEMGRRAADHTTPVPVLGEPALVGTRVWRTVANGTSSMAALTLTHHCNVGVQTSPAMRNNQLQLDGKHRDSCSNQSEKTVIMPPNGHIPNEAGKKEDNRKEKTRSIIIKRRSLETKMKKGVTFEGLERDICKSIREEVECHNRPIRTSPPLRGVANSKLKPRRNCHFTNGSVVDSEVMGGISSDISEGEESSTGQKKTLPLRSPPHRPPMTICSNCGGRQNPAPPGLHNQSRTITPPTSAGSLGLQSRHSSPLYPGRDVQKYTQIERHTDRSVTQSEQHPMSPNLHSYLNMNINKEWPLSLLPAQQSEASNLTNHHTVKRESTADTHINHTGRSSALNTHTLTVTVKEDRASTKVVNTLLNAHKPHNSCPRRPVSVNPPQTHKNSPTEKLAATQVTSTRMPYANTHFRLSHQPNPDEKQPNQENQAAPTHSEPTQPQNKPHIKPLQTTLKQQIFPQTSTPQNSKPQNGDCSRLSQTSTLSKSPTCFHLHSNVKHQTIVQSCVNEGVISSTASNIHRQVQFPNGLESKFDTHTKPSMCSHTNFGIKPQSGTQIYADTESESSTSDSRLHFALVTHTHKLSGPHGESRHASTHTGTLSPADTHKQASHTSTQRTNTSGTSLQGISTHKDALSHPYRESKSQNDTRLFSHAPNMSTHHKATLTTQIINHQNLSKAFTTTQTEVEVQSYTKERSQTSPRVKTASRALCVHSKTPRRQTEPTVLRRSVLNQLNNDTLESSLLAIASARAFPQAKTLNGNEFKSWSDTESKKQTSAEPERQMINGSQHSLQPPNKPPPSVNPACRPPKPSSAPPKAPTFKFIQRGSENRGLNVASNQNPPLAPSGSLPKQYSQNDGNLQNSKTQMESHSEAIGSVPNEHCSLAHDHPASVVRLLPASPHCGSPRDPKHRLETVEASLQSNKERITTLLNCIQDLEMSHALSKGRRCFRTGQDLSECSTCQKTACAVYSVEYDFRQQERRFKELFQSLCPPSPERREGYEESLSLLALLIQNHKLHQLNANIMTQSQSESQTQSQPQIISQIQCQIQAHSQIQTHSQSQIQSRPQAQPQIVSRIQPHSQIQIPLQIQSQNQIISQIKSQTEIMPQIQSQIHPENQCLFKAKIKRKKICRKLFGWLPHKVQRK</sequence>
<keyword evidence="7 10" id="KW-0067">ATP-binding</keyword>
<keyword evidence="6 13" id="KW-0418">Kinase</keyword>
<evidence type="ECO:0000256" key="3">
    <source>
        <dbReference type="ARBA" id="ARBA00022527"/>
    </source>
</evidence>
<dbReference type="GO" id="GO:0005737">
    <property type="term" value="C:cytoplasm"/>
    <property type="evidence" value="ECO:0007669"/>
    <property type="project" value="TreeGrafter"/>
</dbReference>
<comment type="similarity">
    <text evidence="1">Belongs to the protein kinase superfamily. CAMK Ser/Thr protein kinase family. PIM subfamily.</text>
</comment>
<dbReference type="Pfam" id="PF15265">
    <property type="entry name" value="FAM196"/>
    <property type="match status" value="1"/>
</dbReference>
<dbReference type="Gene3D" id="3.30.200.20">
    <property type="entry name" value="Phosphorylase Kinase, domain 1"/>
    <property type="match status" value="1"/>
</dbReference>
<feature type="region of interest" description="Disordered" evidence="11">
    <location>
        <begin position="647"/>
        <end position="724"/>
    </location>
</feature>
<protein>
    <recommendedName>
        <fullName evidence="2">non-specific serine/threonine protein kinase</fullName>
        <ecNumber evidence="2">2.7.11.1</ecNumber>
    </recommendedName>
</protein>
<dbReference type="SMART" id="SM00220">
    <property type="entry name" value="S_TKc"/>
    <property type="match status" value="1"/>
</dbReference>
<dbReference type="InterPro" id="IPR017441">
    <property type="entry name" value="Protein_kinase_ATP_BS"/>
</dbReference>
<comment type="catalytic activity">
    <reaction evidence="8">
        <text>L-threonyl-[protein] + ATP = O-phospho-L-threonyl-[protein] + ADP + H(+)</text>
        <dbReference type="Rhea" id="RHEA:46608"/>
        <dbReference type="Rhea" id="RHEA-COMP:11060"/>
        <dbReference type="Rhea" id="RHEA-COMP:11605"/>
        <dbReference type="ChEBI" id="CHEBI:15378"/>
        <dbReference type="ChEBI" id="CHEBI:30013"/>
        <dbReference type="ChEBI" id="CHEBI:30616"/>
        <dbReference type="ChEBI" id="CHEBI:61977"/>
        <dbReference type="ChEBI" id="CHEBI:456216"/>
        <dbReference type="EC" id="2.7.11.1"/>
    </reaction>
</comment>
<dbReference type="PANTHER" id="PTHR22984:SF11">
    <property type="entry name" value="AURORA KINASE-RELATED"/>
    <property type="match status" value="1"/>
</dbReference>
<dbReference type="InterPro" id="IPR051138">
    <property type="entry name" value="PIM_Ser/Thr_kinase"/>
</dbReference>
<feature type="region of interest" description="Disordered" evidence="11">
    <location>
        <begin position="1289"/>
        <end position="1330"/>
    </location>
</feature>
<dbReference type="PROSITE" id="PS00108">
    <property type="entry name" value="PROTEIN_KINASE_ST"/>
    <property type="match status" value="1"/>
</dbReference>
<proteinExistence type="inferred from homology"/>
<dbReference type="Pfam" id="PF00069">
    <property type="entry name" value="Pkinase"/>
    <property type="match status" value="1"/>
</dbReference>
<gene>
    <name evidence="13" type="ORF">DPX16_10878</name>
</gene>
<dbReference type="GO" id="GO:0005524">
    <property type="term" value="F:ATP binding"/>
    <property type="evidence" value="ECO:0007669"/>
    <property type="project" value="UniProtKB-UniRule"/>
</dbReference>
<evidence type="ECO:0000256" key="10">
    <source>
        <dbReference type="PROSITE-ProRule" id="PRU10141"/>
    </source>
</evidence>
<feature type="compositionally biased region" description="Basic and acidic residues" evidence="11">
    <location>
        <begin position="784"/>
        <end position="793"/>
    </location>
</feature>
<dbReference type="OrthoDB" id="8924994at2759"/>